<proteinExistence type="predicted"/>
<sequence length="110" mass="12977">METKSNFRARVMKYAHHLLSTTKKSWKYCLLKAWELYRLAKRMRSGEVKFAYEKVNGSIRYAIGTLKNVPAGATNKGKRMTKPSYKTFSYFDVDKQEFRSFKIENLVTVY</sequence>
<evidence type="ECO:0000313" key="1">
    <source>
        <dbReference type="EMBL" id="CUO88475.1"/>
    </source>
</evidence>
<name>A0A174IU49_9BACE</name>
<dbReference type="InterPro" id="IPR024401">
    <property type="entry name" value="WYL_prot"/>
</dbReference>
<gene>
    <name evidence="1" type="ORF">ERS852494_00988</name>
    <name evidence="2" type="ORF">ERS852558_00855</name>
</gene>
<dbReference type="EMBL" id="CZBL01000002">
    <property type="protein sequence ID" value="CUP71698.1"/>
    <property type="molecule type" value="Genomic_DNA"/>
</dbReference>
<reference evidence="3 4" key="1">
    <citation type="submission" date="2015-09" db="EMBL/GenBank/DDBJ databases">
        <authorList>
            <consortium name="Pathogen Informatics"/>
        </authorList>
    </citation>
    <scope>NUCLEOTIDE SEQUENCE [LARGE SCALE GENOMIC DNA]</scope>
    <source>
        <strain evidence="1 3">2789STDY5834880</strain>
        <strain evidence="2 4">2789STDY5834946</strain>
    </source>
</reference>
<evidence type="ECO:0000313" key="4">
    <source>
        <dbReference type="Proteomes" id="UP000095725"/>
    </source>
</evidence>
<dbReference type="RefSeq" id="WP_007759739.1">
    <property type="nucleotide sequence ID" value="NZ_CZAI01000002.1"/>
</dbReference>
<dbReference type="STRING" id="47678.ERS852494_00988"/>
<dbReference type="Proteomes" id="UP000095725">
    <property type="component" value="Unassembled WGS sequence"/>
</dbReference>
<evidence type="ECO:0000313" key="3">
    <source>
        <dbReference type="Proteomes" id="UP000095657"/>
    </source>
</evidence>
<dbReference type="Pfam" id="PF10902">
    <property type="entry name" value="WYL_2"/>
    <property type="match status" value="1"/>
</dbReference>
<accession>A0A174IU49</accession>
<dbReference type="AlphaFoldDB" id="A0A174IU49"/>
<organism evidence="1 3">
    <name type="scientific">Bacteroides caccae</name>
    <dbReference type="NCBI Taxonomy" id="47678"/>
    <lineage>
        <taxon>Bacteria</taxon>
        <taxon>Pseudomonadati</taxon>
        <taxon>Bacteroidota</taxon>
        <taxon>Bacteroidia</taxon>
        <taxon>Bacteroidales</taxon>
        <taxon>Bacteroidaceae</taxon>
        <taxon>Bacteroides</taxon>
    </lineage>
</organism>
<dbReference type="EMBL" id="CZAI01000002">
    <property type="protein sequence ID" value="CUO88475.1"/>
    <property type="molecule type" value="Genomic_DNA"/>
</dbReference>
<evidence type="ECO:0000313" key="2">
    <source>
        <dbReference type="EMBL" id="CUP71698.1"/>
    </source>
</evidence>
<dbReference type="Proteomes" id="UP000095657">
    <property type="component" value="Unassembled WGS sequence"/>
</dbReference>
<protein>
    <submittedName>
        <fullName evidence="1">Protein of uncharacterized function (DUF2693)</fullName>
    </submittedName>
</protein>